<dbReference type="PANTHER" id="PTHR36350:SF3">
    <property type="entry name" value="TRANSMEMBRANE PROTEIN"/>
    <property type="match status" value="1"/>
</dbReference>
<protein>
    <submittedName>
        <fullName evidence="4">Protein SLOW GREEN 1, chloroplastic-like</fullName>
    </submittedName>
</protein>
<keyword evidence="1" id="KW-0802">TPR repeat</keyword>
<dbReference type="Gene3D" id="1.25.40.10">
    <property type="entry name" value="Tetratricopeptide repeat domain"/>
    <property type="match status" value="2"/>
</dbReference>
<dbReference type="InterPro" id="IPR019734">
    <property type="entry name" value="TPR_rpt"/>
</dbReference>
<dbReference type="Proteomes" id="UP000694864">
    <property type="component" value="Chromosome 15"/>
</dbReference>
<reference evidence="4" key="2">
    <citation type="submission" date="2025-08" db="UniProtKB">
        <authorList>
            <consortium name="RefSeq"/>
        </authorList>
    </citation>
    <scope>IDENTIFICATION</scope>
    <source>
        <tissue evidence="4">Leaf</tissue>
    </source>
</reference>
<keyword evidence="3" id="KW-1185">Reference proteome</keyword>
<dbReference type="PROSITE" id="PS50005">
    <property type="entry name" value="TPR"/>
    <property type="match status" value="1"/>
</dbReference>
<feature type="repeat" description="TPR" evidence="1">
    <location>
        <begin position="230"/>
        <end position="263"/>
    </location>
</feature>
<keyword evidence="2" id="KW-0175">Coiled coil</keyword>
<feature type="coiled-coil region" evidence="2">
    <location>
        <begin position="210"/>
        <end position="259"/>
    </location>
</feature>
<dbReference type="SMART" id="SM00028">
    <property type="entry name" value="TPR"/>
    <property type="match status" value="3"/>
</dbReference>
<dbReference type="RefSeq" id="XP_010465942.1">
    <property type="nucleotide sequence ID" value="XM_010467640.2"/>
</dbReference>
<dbReference type="GeneID" id="104746214"/>
<accession>A0ABM0W5G1</accession>
<dbReference type="SUPFAM" id="SSF48452">
    <property type="entry name" value="TPR-like"/>
    <property type="match status" value="1"/>
</dbReference>
<dbReference type="Pfam" id="PF13432">
    <property type="entry name" value="TPR_16"/>
    <property type="match status" value="2"/>
</dbReference>
<evidence type="ECO:0000313" key="4">
    <source>
        <dbReference type="RefSeq" id="XP_010465942.1"/>
    </source>
</evidence>
<dbReference type="InterPro" id="IPR011990">
    <property type="entry name" value="TPR-like_helical_dom_sf"/>
</dbReference>
<gene>
    <name evidence="4" type="primary">LOC104746214</name>
</gene>
<proteinExistence type="predicted"/>
<name>A0ABM0W5G1_CAMSA</name>
<sequence>MFSSLSAPSSLSSSLITSFVAVKAPPVTGPLVPRRDLNSVRVKACSNQNGSGYCFREKLKSFAKSAILVGAAVSMTGKFATLPVKAETPVITTEETYEEVKEEKLSESSPLSELLDSTPEAVEKLRSLLQQKLEKGEDEEALKLLEKLVTAQPDETEWKFLMARLLGEMGRVENARQVFEEILQRKPLSLEALFENALLMDRSGEGNAVLQRLEDALSVAEAEYLVKEARDVRLIIAQIHFLQKNVDEALKSYEQLTKEDPKDFRPYFCRGMIYSLLDKNVEAKEQFAKYRELSPKKFEVEGYLRTPLSKMKLFGGGDEK</sequence>
<dbReference type="PANTHER" id="PTHR36350">
    <property type="entry name" value="TRANSMEMBRANE PROTEIN"/>
    <property type="match status" value="1"/>
</dbReference>
<evidence type="ECO:0000313" key="3">
    <source>
        <dbReference type="Proteomes" id="UP000694864"/>
    </source>
</evidence>
<evidence type="ECO:0000256" key="2">
    <source>
        <dbReference type="SAM" id="Coils"/>
    </source>
</evidence>
<reference evidence="3" key="1">
    <citation type="journal article" date="2014" name="Nat. Commun.">
        <title>The emerging biofuel crop Camelina sativa retains a highly undifferentiated hexaploid genome structure.</title>
        <authorList>
            <person name="Kagale S."/>
            <person name="Koh C."/>
            <person name="Nixon J."/>
            <person name="Bollina V."/>
            <person name="Clarke W.E."/>
            <person name="Tuteja R."/>
            <person name="Spillane C."/>
            <person name="Robinson S.J."/>
            <person name="Links M.G."/>
            <person name="Clarke C."/>
            <person name="Higgins E.E."/>
            <person name="Huebert T."/>
            <person name="Sharpe A.G."/>
            <person name="Parkin I.A."/>
        </authorList>
    </citation>
    <scope>NUCLEOTIDE SEQUENCE [LARGE SCALE GENOMIC DNA]</scope>
    <source>
        <strain evidence="3">cv. DH55</strain>
    </source>
</reference>
<evidence type="ECO:0000256" key="1">
    <source>
        <dbReference type="PROSITE-ProRule" id="PRU00339"/>
    </source>
</evidence>
<organism evidence="3 4">
    <name type="scientific">Camelina sativa</name>
    <name type="common">False flax</name>
    <name type="synonym">Myagrum sativum</name>
    <dbReference type="NCBI Taxonomy" id="90675"/>
    <lineage>
        <taxon>Eukaryota</taxon>
        <taxon>Viridiplantae</taxon>
        <taxon>Streptophyta</taxon>
        <taxon>Embryophyta</taxon>
        <taxon>Tracheophyta</taxon>
        <taxon>Spermatophyta</taxon>
        <taxon>Magnoliopsida</taxon>
        <taxon>eudicotyledons</taxon>
        <taxon>Gunneridae</taxon>
        <taxon>Pentapetalae</taxon>
        <taxon>rosids</taxon>
        <taxon>malvids</taxon>
        <taxon>Brassicales</taxon>
        <taxon>Brassicaceae</taxon>
        <taxon>Camelineae</taxon>
        <taxon>Camelina</taxon>
    </lineage>
</organism>